<dbReference type="Gramene" id="C.cajan_36219.t">
    <property type="protein sequence ID" value="C.cajan_36219.t"/>
    <property type="gene ID" value="C.cajan_36219"/>
</dbReference>
<evidence type="ECO:0000256" key="1">
    <source>
        <dbReference type="SAM" id="Phobius"/>
    </source>
</evidence>
<keyword evidence="1" id="KW-1133">Transmembrane helix</keyword>
<evidence type="ECO:0000313" key="2">
    <source>
        <dbReference type="EMBL" id="KYP42592.1"/>
    </source>
</evidence>
<name>A0A151RJ29_CAJCA</name>
<keyword evidence="3" id="KW-1185">Reference proteome</keyword>
<reference evidence="2" key="1">
    <citation type="journal article" date="2012" name="Nat. Biotechnol.">
        <title>Draft genome sequence of pigeonpea (Cajanus cajan), an orphan legume crop of resource-poor farmers.</title>
        <authorList>
            <person name="Varshney R.K."/>
            <person name="Chen W."/>
            <person name="Li Y."/>
            <person name="Bharti A.K."/>
            <person name="Saxena R.K."/>
            <person name="Schlueter J.A."/>
            <person name="Donoghue M.T."/>
            <person name="Azam S."/>
            <person name="Fan G."/>
            <person name="Whaley A.M."/>
            <person name="Farmer A.D."/>
            <person name="Sheridan J."/>
            <person name="Iwata A."/>
            <person name="Tuteja R."/>
            <person name="Penmetsa R.V."/>
            <person name="Wu W."/>
            <person name="Upadhyaya H.D."/>
            <person name="Yang S.P."/>
            <person name="Shah T."/>
            <person name="Saxena K.B."/>
            <person name="Michael T."/>
            <person name="McCombie W.R."/>
            <person name="Yang B."/>
            <person name="Zhang G."/>
            <person name="Yang H."/>
            <person name="Wang J."/>
            <person name="Spillane C."/>
            <person name="Cook D.R."/>
            <person name="May G.D."/>
            <person name="Xu X."/>
            <person name="Jackson S.A."/>
        </authorList>
    </citation>
    <scope>NUCLEOTIDE SEQUENCE [LARGE SCALE GENOMIC DNA]</scope>
</reference>
<keyword evidence="1" id="KW-0472">Membrane</keyword>
<keyword evidence="1" id="KW-0812">Transmembrane</keyword>
<accession>A0A151RJ29</accession>
<dbReference type="Proteomes" id="UP000075243">
    <property type="component" value="Unassembled WGS sequence"/>
</dbReference>
<protein>
    <submittedName>
        <fullName evidence="2">Uncharacterized protein</fullName>
    </submittedName>
</protein>
<organism evidence="2 3">
    <name type="scientific">Cajanus cajan</name>
    <name type="common">Pigeon pea</name>
    <name type="synonym">Cajanus indicus</name>
    <dbReference type="NCBI Taxonomy" id="3821"/>
    <lineage>
        <taxon>Eukaryota</taxon>
        <taxon>Viridiplantae</taxon>
        <taxon>Streptophyta</taxon>
        <taxon>Embryophyta</taxon>
        <taxon>Tracheophyta</taxon>
        <taxon>Spermatophyta</taxon>
        <taxon>Magnoliopsida</taxon>
        <taxon>eudicotyledons</taxon>
        <taxon>Gunneridae</taxon>
        <taxon>Pentapetalae</taxon>
        <taxon>rosids</taxon>
        <taxon>fabids</taxon>
        <taxon>Fabales</taxon>
        <taxon>Fabaceae</taxon>
        <taxon>Papilionoideae</taxon>
        <taxon>50 kb inversion clade</taxon>
        <taxon>NPAAA clade</taxon>
        <taxon>indigoferoid/millettioid clade</taxon>
        <taxon>Phaseoleae</taxon>
        <taxon>Cajanus</taxon>
    </lineage>
</organism>
<dbReference type="AlphaFoldDB" id="A0A151RJ29"/>
<dbReference type="EMBL" id="KQ483710">
    <property type="protein sequence ID" value="KYP42592.1"/>
    <property type="molecule type" value="Genomic_DNA"/>
</dbReference>
<feature type="transmembrane region" description="Helical" evidence="1">
    <location>
        <begin position="38"/>
        <end position="57"/>
    </location>
</feature>
<sequence>MSITIPDKLELDAFELDIPEDAVGDHIAAPEEITLKGIGIISLFFYFIVSLMLFYCLSNML</sequence>
<evidence type="ECO:0000313" key="3">
    <source>
        <dbReference type="Proteomes" id="UP000075243"/>
    </source>
</evidence>
<gene>
    <name evidence="2" type="ORF">KK1_035999</name>
</gene>
<proteinExistence type="predicted"/>